<gene>
    <name evidence="1" type="ORF">HQM25_13695</name>
</gene>
<dbReference type="InterPro" id="IPR025101">
    <property type="entry name" value="DUF4012"/>
</dbReference>
<sequence length="576" mass="58700">MLGVVLVAAVAAAAWVGVRGFLAYGHLLEAQDAAFAVRADLTDPAAASQAVAEISAETAAARELTSDPVWGFAESLPWVGPQLGAVATVSAALDDVAGSALDPLIEVASTFDIASLTPQGGGIALAGFVALQQPAVAGAQGIAAAADDLAGIDRAPLVAPLRAAVDDVAALLDETEIATGALARTTALLPSMLGAEGARNYLVLFQNNAEWRSLGGIPGAMAIIRADGGALSMTAQDSAGDFPDYGSSVLPPDPEVESIYGQHPGRWMQNVTQVPDFATSSQLAREMWSRKHGEQVDGVVALDPVALSYLLVATGPVTLPTGDVLTSENAVSLLLNDVYKRYELPAAQDAFFAGAAGAVFNALSGGGIEPTALLTALARAGDEHRLLLWSAHAEEQERLAETTLAGGLPTSDDDVARFGVYVNDGTGSKMDYYGALSTDIAWTSCQVGGEGRATGDVQLTVTVANNAPADAASLPRYITGGGGFGVPEGTARTVTYVYLPEGWELVETVKSDGGGFGGGVHENRRVVSFTVDLAPGASAFATVTARAVEPSAASVSTVTTPTLAAQEDFAATCAGT</sequence>
<evidence type="ECO:0000313" key="1">
    <source>
        <dbReference type="EMBL" id="QKJ21252.1"/>
    </source>
</evidence>
<dbReference type="EMBL" id="CP054038">
    <property type="protein sequence ID" value="QKJ21252.1"/>
    <property type="molecule type" value="Genomic_DNA"/>
</dbReference>
<dbReference type="AlphaFoldDB" id="A0A7D4Q3W7"/>
<accession>A0A7D4Q3W7</accession>
<evidence type="ECO:0000313" key="2">
    <source>
        <dbReference type="Proteomes" id="UP000502498"/>
    </source>
</evidence>
<dbReference type="Proteomes" id="UP000502498">
    <property type="component" value="Chromosome"/>
</dbReference>
<proteinExistence type="predicted"/>
<name>A0A7D4Q3W7_9MICO</name>
<protein>
    <submittedName>
        <fullName evidence="1">DUF4012 domain-containing protein</fullName>
    </submittedName>
</protein>
<reference evidence="1 2" key="1">
    <citation type="submission" date="2020-05" db="EMBL/GenBank/DDBJ databases">
        <title>Strain PA2F3 complete genome.</title>
        <authorList>
            <person name="Kim Y.-S."/>
            <person name="Kim S.-J."/>
            <person name="Jung H.-k."/>
            <person name="Kim S.-E."/>
            <person name="Kim K.-H."/>
        </authorList>
    </citation>
    <scope>NUCLEOTIDE SEQUENCE [LARGE SCALE GENOMIC DNA]</scope>
    <source>
        <strain evidence="1 2">PA2F3</strain>
    </source>
</reference>
<dbReference type="Pfam" id="PF13196">
    <property type="entry name" value="DUF4012"/>
    <property type="match status" value="1"/>
</dbReference>
<organism evidence="1 2">
    <name type="scientific">Microbacterium hominis</name>
    <dbReference type="NCBI Taxonomy" id="162426"/>
    <lineage>
        <taxon>Bacteria</taxon>
        <taxon>Bacillati</taxon>
        <taxon>Actinomycetota</taxon>
        <taxon>Actinomycetes</taxon>
        <taxon>Micrococcales</taxon>
        <taxon>Microbacteriaceae</taxon>
        <taxon>Microbacterium</taxon>
    </lineage>
</organism>